<sequence>MVALDGKANGHAARLRYIGVGGAIAAWAVAVLWFAIKIIPLDAYWISYYTADYTHGFVRRGLAGELVGLVPGHCFGVALGLRWLTTIVYLGALATVTSVVLFSGHGSQRRVMVALLIPLLPFGVPFAVFSARSDLFGATALALFSSALVVTRSRAVAVGWCATFGAAIAALTLVHEAVGLQFALGAVLAILVMGGVPEGVRRLGILLAVLPGAVTTAVVAAFGRRDVAAQLCAAVPHHPVPNPLATVTSLPALAHLVIEDHPSQTDYHDWVCRNVTPGYDYGIADAIRTVGHVGIPGLAASLAFGVVAVAVTMYGLGAVSGVPLRALAEPLRGRLAWVTASLLLIIPVFLTGFDWTRWLTITGFDIAIVFVLFAARRAEIERPPSPRTFRLFVLLAIVFALIPVGAVPGFGGPRLV</sequence>
<protein>
    <submittedName>
        <fullName evidence="1">Uncharacterized protein</fullName>
    </submittedName>
</protein>
<organism evidence="1 2">
    <name type="scientific">Mycobacterium shigaense</name>
    <dbReference type="NCBI Taxonomy" id="722731"/>
    <lineage>
        <taxon>Bacteria</taxon>
        <taxon>Bacillati</taxon>
        <taxon>Actinomycetota</taxon>
        <taxon>Actinomycetes</taxon>
        <taxon>Mycobacteriales</taxon>
        <taxon>Mycobacteriaceae</taxon>
        <taxon>Mycobacterium</taxon>
        <taxon>Mycobacterium simiae complex</taxon>
    </lineage>
</organism>
<reference evidence="2" key="1">
    <citation type="submission" date="2017-06" db="EMBL/GenBank/DDBJ databases">
        <title>Complete Genome Sequence of Mycobacterium shigaense.</title>
        <authorList>
            <person name="Fukano H."/>
            <person name="Yoshida M."/>
            <person name="Kazumi Y."/>
            <person name="Ogura Y."/>
            <person name="Mitarai S."/>
            <person name="Hayashi T."/>
            <person name="Hoshino Y."/>
        </authorList>
    </citation>
    <scope>NUCLEOTIDE SEQUENCE [LARGE SCALE GENOMIC DNA]</scope>
    <source>
        <strain evidence="2">UN-152</strain>
    </source>
</reference>
<dbReference type="RefSeq" id="WP_096441758.1">
    <property type="nucleotide sequence ID" value="NZ_AP018164.1"/>
</dbReference>
<evidence type="ECO:0000313" key="2">
    <source>
        <dbReference type="Proteomes" id="UP000217736"/>
    </source>
</evidence>
<dbReference type="AlphaFoldDB" id="A0A1Z4ELG1"/>
<proteinExistence type="predicted"/>
<evidence type="ECO:0000313" key="1">
    <source>
        <dbReference type="EMBL" id="BAX93781.1"/>
    </source>
</evidence>
<dbReference type="EMBL" id="AP018164">
    <property type="protein sequence ID" value="BAX93781.1"/>
    <property type="molecule type" value="Genomic_DNA"/>
</dbReference>
<gene>
    <name evidence="1" type="ORF">MSG_03652</name>
</gene>
<accession>A0A1Z4ELG1</accession>
<dbReference type="OrthoDB" id="4750568at2"/>
<dbReference type="KEGG" id="mshg:MSG_03652"/>
<keyword evidence="2" id="KW-1185">Reference proteome</keyword>
<name>A0A1Z4ELG1_9MYCO</name>
<dbReference type="Proteomes" id="UP000217736">
    <property type="component" value="Chromosome"/>
</dbReference>